<dbReference type="RefSeq" id="WP_054536413.1">
    <property type="nucleotide sequence ID" value="NZ_LGKP01000035.1"/>
</dbReference>
<accession>A0A0P6Y6V1</accession>
<feature type="transmembrane region" description="Helical" evidence="1">
    <location>
        <begin position="178"/>
        <end position="195"/>
    </location>
</feature>
<dbReference type="OrthoDB" id="9839418at2"/>
<organism evidence="2 3">
    <name type="scientific">Herpetosiphon geysericola</name>
    <dbReference type="NCBI Taxonomy" id="70996"/>
    <lineage>
        <taxon>Bacteria</taxon>
        <taxon>Bacillati</taxon>
        <taxon>Chloroflexota</taxon>
        <taxon>Chloroflexia</taxon>
        <taxon>Herpetosiphonales</taxon>
        <taxon>Herpetosiphonaceae</taxon>
        <taxon>Herpetosiphon</taxon>
    </lineage>
</organism>
<keyword evidence="3" id="KW-1185">Reference proteome</keyword>
<evidence type="ECO:0000313" key="3">
    <source>
        <dbReference type="Proteomes" id="UP000050277"/>
    </source>
</evidence>
<sequence length="196" mass="22790">MLETNDSIKPSELNFRSAYRLYGITYLAVILFLMYTIGQSFEFSGLTIIWLFLAMALPSLVQATALLRISDSGLLIRRGWQRAFIPWNAIESVGIANGKRFSLIPFIVLREPIAKFPNVKLLEVKPEQQQRTITLEGWNKQQQLFEAIYHRVYQNHDSYYVIPEIKKYPKSFMYYDKINLYIIIVNVIAMLIIGSI</sequence>
<dbReference type="STRING" id="70996.SE18_20910"/>
<keyword evidence="1" id="KW-1133">Transmembrane helix</keyword>
<comment type="caution">
    <text evidence="2">The sequence shown here is derived from an EMBL/GenBank/DDBJ whole genome shotgun (WGS) entry which is preliminary data.</text>
</comment>
<name>A0A0P6Y6V1_9CHLR</name>
<evidence type="ECO:0008006" key="4">
    <source>
        <dbReference type="Google" id="ProtNLM"/>
    </source>
</evidence>
<keyword evidence="1" id="KW-0812">Transmembrane</keyword>
<dbReference type="Proteomes" id="UP000050277">
    <property type="component" value="Unassembled WGS sequence"/>
</dbReference>
<reference evidence="2 3" key="1">
    <citation type="submission" date="2015-07" db="EMBL/GenBank/DDBJ databases">
        <title>Whole genome sequence of Herpetosiphon geysericola DSM 7119.</title>
        <authorList>
            <person name="Hemp J."/>
            <person name="Ward L.M."/>
            <person name="Pace L.A."/>
            <person name="Fischer W.W."/>
        </authorList>
    </citation>
    <scope>NUCLEOTIDE SEQUENCE [LARGE SCALE GENOMIC DNA]</scope>
    <source>
        <strain evidence="2 3">DSM 7119</strain>
    </source>
</reference>
<feature type="transmembrane region" description="Helical" evidence="1">
    <location>
        <begin position="21"/>
        <end position="41"/>
    </location>
</feature>
<evidence type="ECO:0000313" key="2">
    <source>
        <dbReference type="EMBL" id="KPL81163.1"/>
    </source>
</evidence>
<proteinExistence type="predicted"/>
<evidence type="ECO:0000256" key="1">
    <source>
        <dbReference type="SAM" id="Phobius"/>
    </source>
</evidence>
<dbReference type="EMBL" id="LGKP01000035">
    <property type="protein sequence ID" value="KPL81163.1"/>
    <property type="molecule type" value="Genomic_DNA"/>
</dbReference>
<dbReference type="AlphaFoldDB" id="A0A0P6Y6V1"/>
<protein>
    <recommendedName>
        <fullName evidence="4">PH domain-containing protein</fullName>
    </recommendedName>
</protein>
<feature type="transmembrane region" description="Helical" evidence="1">
    <location>
        <begin position="47"/>
        <end position="69"/>
    </location>
</feature>
<gene>
    <name evidence="2" type="ORF">SE18_20910</name>
</gene>
<keyword evidence="1" id="KW-0472">Membrane</keyword>